<organism evidence="1 2">
    <name type="scientific">Desmophyllum pertusum</name>
    <dbReference type="NCBI Taxonomy" id="174260"/>
    <lineage>
        <taxon>Eukaryota</taxon>
        <taxon>Metazoa</taxon>
        <taxon>Cnidaria</taxon>
        <taxon>Anthozoa</taxon>
        <taxon>Hexacorallia</taxon>
        <taxon>Scleractinia</taxon>
        <taxon>Caryophylliina</taxon>
        <taxon>Caryophylliidae</taxon>
        <taxon>Desmophyllum</taxon>
    </lineage>
</organism>
<proteinExistence type="predicted"/>
<dbReference type="OrthoDB" id="2919105at2759"/>
<gene>
    <name evidence="1" type="ORF">OS493_022159</name>
</gene>
<protein>
    <submittedName>
        <fullName evidence="1">Uncharacterized protein</fullName>
    </submittedName>
</protein>
<accession>A0A9W9YNV0</accession>
<comment type="caution">
    <text evidence="1">The sequence shown here is derived from an EMBL/GenBank/DDBJ whole genome shotgun (WGS) entry which is preliminary data.</text>
</comment>
<dbReference type="Proteomes" id="UP001163046">
    <property type="component" value="Unassembled WGS sequence"/>
</dbReference>
<keyword evidence="2" id="KW-1185">Reference proteome</keyword>
<dbReference type="EMBL" id="MU827316">
    <property type="protein sequence ID" value="KAJ7358715.1"/>
    <property type="molecule type" value="Genomic_DNA"/>
</dbReference>
<name>A0A9W9YNV0_9CNID</name>
<sequence>MGKEPLRIVVCNRQKTDVDKLCVAQDARGTQLGSRLFGDCDSLLAQVMQHLMTHDALQEWEKRKNCSHGRV</sequence>
<dbReference type="AlphaFoldDB" id="A0A9W9YNV0"/>
<reference evidence="1" key="1">
    <citation type="submission" date="2023-01" db="EMBL/GenBank/DDBJ databases">
        <title>Genome assembly of the deep-sea coral Lophelia pertusa.</title>
        <authorList>
            <person name="Herrera S."/>
            <person name="Cordes E."/>
        </authorList>
    </citation>
    <scope>NUCLEOTIDE SEQUENCE</scope>
    <source>
        <strain evidence="1">USNM1676648</strain>
        <tissue evidence="1">Polyp</tissue>
    </source>
</reference>
<evidence type="ECO:0000313" key="2">
    <source>
        <dbReference type="Proteomes" id="UP001163046"/>
    </source>
</evidence>
<evidence type="ECO:0000313" key="1">
    <source>
        <dbReference type="EMBL" id="KAJ7358715.1"/>
    </source>
</evidence>